<dbReference type="PANTHER" id="PTHR43032:SF4">
    <property type="entry name" value="OXIDOREDUCTASE MOLYBDOPTERIN-BINDING DOMAIN-CONTAINING PROTEIN"/>
    <property type="match status" value="1"/>
</dbReference>
<dbReference type="PATRIC" id="fig|1238182.3.peg.1513"/>
<comment type="caution">
    <text evidence="3">The sequence shown here is derived from an EMBL/GenBank/DDBJ whole genome shotgun (WGS) entry which is preliminary data.</text>
</comment>
<evidence type="ECO:0000259" key="2">
    <source>
        <dbReference type="Pfam" id="PF00174"/>
    </source>
</evidence>
<sequence length="220" mass="24576">MTDHPDPTSGSIRSKLRRAARRVGLSGDPPAAPEDRRLPPGQRLVGHLPVLDLGIQPGIRPVDLRLSVAGAVEAPVSWDWDALMDRPQTTLTHDIHCVTNWSVYDQEWTGVRARDLLEEVRPKPEARAVMLKSHDGYSANVPLEVFAGPDVLLAHTLNGAPLDPAHGGPVRAVIPRLYFWKSAKWLRRIEFLTHDSPGYWEARGYHNDGDPWKEQRYDGG</sequence>
<dbReference type="Proteomes" id="UP000009881">
    <property type="component" value="Unassembled WGS sequence"/>
</dbReference>
<organism evidence="3 4">
    <name type="scientific">Caenispirillum salinarum AK4</name>
    <dbReference type="NCBI Taxonomy" id="1238182"/>
    <lineage>
        <taxon>Bacteria</taxon>
        <taxon>Pseudomonadati</taxon>
        <taxon>Pseudomonadota</taxon>
        <taxon>Alphaproteobacteria</taxon>
        <taxon>Rhodospirillales</taxon>
        <taxon>Novispirillaceae</taxon>
        <taxon>Caenispirillum</taxon>
    </lineage>
</organism>
<proteinExistence type="predicted"/>
<dbReference type="Pfam" id="PF00174">
    <property type="entry name" value="Oxidored_molyb"/>
    <property type="match status" value="1"/>
</dbReference>
<name>K9H1N3_9PROT</name>
<dbReference type="SUPFAM" id="SSF56524">
    <property type="entry name" value="Oxidoreductase molybdopterin-binding domain"/>
    <property type="match status" value="1"/>
</dbReference>
<dbReference type="Gene3D" id="3.90.420.10">
    <property type="entry name" value="Oxidoreductase, molybdopterin-binding domain"/>
    <property type="match status" value="1"/>
</dbReference>
<evidence type="ECO:0000256" key="1">
    <source>
        <dbReference type="SAM" id="MobiDB-lite"/>
    </source>
</evidence>
<reference evidence="3 4" key="1">
    <citation type="journal article" date="2013" name="Genome Announc.">
        <title>Draft Genome Sequence of an Alphaproteobacterium, Caenispirillum salinarum AK4(T), Isolated from a Solar Saltern.</title>
        <authorList>
            <person name="Khatri I."/>
            <person name="Singh A."/>
            <person name="Korpole S."/>
            <person name="Pinnaka A.K."/>
            <person name="Subramanian S."/>
        </authorList>
    </citation>
    <scope>NUCLEOTIDE SEQUENCE [LARGE SCALE GENOMIC DNA]</scope>
    <source>
        <strain evidence="3 4">AK4</strain>
    </source>
</reference>
<dbReference type="eggNOG" id="COG2041">
    <property type="taxonomic scope" value="Bacteria"/>
</dbReference>
<feature type="domain" description="Oxidoreductase molybdopterin-binding" evidence="2">
    <location>
        <begin position="59"/>
        <end position="200"/>
    </location>
</feature>
<dbReference type="STRING" id="1238182.C882_3850"/>
<dbReference type="RefSeq" id="WP_009539958.1">
    <property type="nucleotide sequence ID" value="NZ_ANHY01000006.1"/>
</dbReference>
<dbReference type="AlphaFoldDB" id="K9H1N3"/>
<protein>
    <recommendedName>
        <fullName evidence="2">Oxidoreductase molybdopterin-binding domain-containing protein</fullName>
    </recommendedName>
</protein>
<evidence type="ECO:0000313" key="4">
    <source>
        <dbReference type="Proteomes" id="UP000009881"/>
    </source>
</evidence>
<dbReference type="InterPro" id="IPR000572">
    <property type="entry name" value="OxRdtase_Mopterin-bd_dom"/>
</dbReference>
<dbReference type="PANTHER" id="PTHR43032">
    <property type="entry name" value="PROTEIN-METHIONINE-SULFOXIDE REDUCTASE"/>
    <property type="match status" value="1"/>
</dbReference>
<accession>K9H1N3</accession>
<gene>
    <name evidence="3" type="ORF">C882_3850</name>
</gene>
<evidence type="ECO:0000313" key="3">
    <source>
        <dbReference type="EMBL" id="EKV31477.1"/>
    </source>
</evidence>
<keyword evidence="4" id="KW-1185">Reference proteome</keyword>
<dbReference type="CDD" id="cd02109">
    <property type="entry name" value="arch_bact_SO_family_Moco"/>
    <property type="match status" value="1"/>
</dbReference>
<dbReference type="EMBL" id="ANHY01000006">
    <property type="protein sequence ID" value="EKV31477.1"/>
    <property type="molecule type" value="Genomic_DNA"/>
</dbReference>
<feature type="region of interest" description="Disordered" evidence="1">
    <location>
        <begin position="1"/>
        <end position="43"/>
    </location>
</feature>
<dbReference type="InterPro" id="IPR036374">
    <property type="entry name" value="OxRdtase_Mopterin-bd_sf"/>
</dbReference>